<evidence type="ECO:0000313" key="17">
    <source>
        <dbReference type="EMBL" id="QPG74403.1"/>
    </source>
</evidence>
<comment type="domain">
    <text evidence="13">The Q motif is unique to and characteristic of the DEAD box family of RNA helicases and controls ATP binding and hydrolysis.</text>
</comment>
<dbReference type="SMART" id="SM00487">
    <property type="entry name" value="DEXDc"/>
    <property type="match status" value="1"/>
</dbReference>
<dbReference type="Pfam" id="PF00270">
    <property type="entry name" value="DEAD"/>
    <property type="match status" value="1"/>
</dbReference>
<accession>A0A875S0I0</accession>
<comment type="similarity">
    <text evidence="11">Belongs to the DEAD box helicase family. DDX55/SPB4 subfamily.</text>
</comment>
<evidence type="ECO:0000256" key="14">
    <source>
        <dbReference type="SAM" id="MobiDB-lite"/>
    </source>
</evidence>
<evidence type="ECO:0000256" key="3">
    <source>
        <dbReference type="ARBA" id="ARBA00022552"/>
    </source>
</evidence>
<evidence type="ECO:0000256" key="6">
    <source>
        <dbReference type="ARBA" id="ARBA00022806"/>
    </source>
</evidence>
<keyword evidence="4 12" id="KW-0547">Nucleotide-binding</keyword>
<dbReference type="PROSITE" id="PS51194">
    <property type="entry name" value="HELICASE_CTER"/>
    <property type="match status" value="1"/>
</dbReference>
<comment type="function">
    <text evidence="13">RNA helicase.</text>
</comment>
<reference evidence="17" key="1">
    <citation type="submission" date="2020-10" db="EMBL/GenBank/DDBJ databases">
        <authorList>
            <person name="Roach M.J.R."/>
        </authorList>
    </citation>
    <scope>NUCLEOTIDE SEQUENCE</scope>
    <source>
        <strain evidence="17">CBS 1945</strain>
    </source>
</reference>
<dbReference type="EMBL" id="CP064812">
    <property type="protein sequence ID" value="QPG74403.1"/>
    <property type="molecule type" value="Genomic_DNA"/>
</dbReference>
<evidence type="ECO:0000256" key="13">
    <source>
        <dbReference type="RuleBase" id="RU365068"/>
    </source>
</evidence>
<dbReference type="CDD" id="cd17960">
    <property type="entry name" value="DEADc_DDX55"/>
    <property type="match status" value="1"/>
</dbReference>
<dbReference type="RefSeq" id="XP_038777968.1">
    <property type="nucleotide sequence ID" value="XM_038922040.1"/>
</dbReference>
<dbReference type="InterPro" id="IPR027417">
    <property type="entry name" value="P-loop_NTPase"/>
</dbReference>
<name>A0A875S0I0_EENNA</name>
<dbReference type="OrthoDB" id="7396459at2759"/>
<dbReference type="InterPro" id="IPR001650">
    <property type="entry name" value="Helicase_C-like"/>
</dbReference>
<evidence type="ECO:0000259" key="15">
    <source>
        <dbReference type="PROSITE" id="PS51192"/>
    </source>
</evidence>
<dbReference type="InterPro" id="IPR025313">
    <property type="entry name" value="SPB4-like_CTE"/>
</dbReference>
<comment type="subcellular location">
    <subcellularLocation>
        <location evidence="1">Nucleus</location>
        <location evidence="1">Nucleolus</location>
    </subcellularLocation>
</comment>
<evidence type="ECO:0000256" key="12">
    <source>
        <dbReference type="RuleBase" id="RU000492"/>
    </source>
</evidence>
<dbReference type="SMART" id="SM00490">
    <property type="entry name" value="HELICc"/>
    <property type="match status" value="1"/>
</dbReference>
<keyword evidence="9" id="KW-0175">Coiled coil</keyword>
<dbReference type="Proteomes" id="UP000662931">
    <property type="component" value="Chromosome 1"/>
</dbReference>
<keyword evidence="10" id="KW-0539">Nucleus</keyword>
<feature type="domain" description="Helicase ATP-binding" evidence="15">
    <location>
        <begin position="37"/>
        <end position="223"/>
    </location>
</feature>
<evidence type="ECO:0000313" key="18">
    <source>
        <dbReference type="Proteomes" id="UP000662931"/>
    </source>
</evidence>
<dbReference type="KEGG" id="bnn:FOA43_001731"/>
<dbReference type="Gene3D" id="3.40.50.300">
    <property type="entry name" value="P-loop containing nucleotide triphosphate hydrolases"/>
    <property type="match status" value="2"/>
</dbReference>
<keyword evidence="5 12" id="KW-0378">Hydrolase</keyword>
<dbReference type="CDD" id="cd18787">
    <property type="entry name" value="SF2_C_DEAD"/>
    <property type="match status" value="1"/>
</dbReference>
<dbReference type="GO" id="GO:0005730">
    <property type="term" value="C:nucleolus"/>
    <property type="evidence" value="ECO:0007669"/>
    <property type="project" value="UniProtKB-SubCell"/>
</dbReference>
<dbReference type="PROSITE" id="PS00039">
    <property type="entry name" value="DEAD_ATP_HELICASE"/>
    <property type="match status" value="1"/>
</dbReference>
<keyword evidence="3" id="KW-0698">rRNA processing</keyword>
<dbReference type="PROSITE" id="PS51192">
    <property type="entry name" value="HELICASE_ATP_BIND_1"/>
    <property type="match status" value="1"/>
</dbReference>
<dbReference type="GO" id="GO:0006364">
    <property type="term" value="P:rRNA processing"/>
    <property type="evidence" value="ECO:0007669"/>
    <property type="project" value="UniProtKB-KW"/>
</dbReference>
<evidence type="ECO:0000256" key="7">
    <source>
        <dbReference type="ARBA" id="ARBA00022840"/>
    </source>
</evidence>
<dbReference type="SUPFAM" id="SSF52540">
    <property type="entry name" value="P-loop containing nucleoside triphosphate hydrolases"/>
    <property type="match status" value="2"/>
</dbReference>
<feature type="compositionally biased region" description="Basic and acidic residues" evidence="14">
    <location>
        <begin position="584"/>
        <end position="600"/>
    </location>
</feature>
<dbReference type="Pfam" id="PF00271">
    <property type="entry name" value="Helicase_C"/>
    <property type="match status" value="1"/>
</dbReference>
<dbReference type="GO" id="GO:0003723">
    <property type="term" value="F:RNA binding"/>
    <property type="evidence" value="ECO:0007669"/>
    <property type="project" value="UniProtKB-UniRule"/>
</dbReference>
<dbReference type="EC" id="3.6.4.13" evidence="13"/>
<sequence>MSSTNWDDLSYKIQPWIKDAMLSLGFSHMTPVQASTIPLLSQNKDVVVQAVTGSGKTMAFVIPVLEKICRIFLDEPFKKSHFGALVVSPTRELAKQIEAVFNSVLEYQPERSALPQIKTQLLVGSIQSLQEDLYTFISKRPQILVGTPGRINEFLRSSSVKTNSCEILILDEADKLLDMSFLSSIESIVRFLPRQRRTGLFSATVSSAGNDIFKTGMTNPVKITVNSSSLPGADSTVPTSLGLCYMVLQANMKLKVLLQLLTKYRYHKTIVYFPTCISVTYFYGIFHHLFCKMLQEKRIDDEIALFSLHGKLEAKPRMKTLSKFTESTEEKSVLFTTDVAARGLDIPDVDLVIQVDPPTDPDMFLHRCGRTGRANKVGKAVTMLNKGREEDYVGFMDVKGITLEQMSVPKIELEFSEWYDSSFRQWELEDRGRYDHAVRSYVAYVMYYSKHVASSIFRIRTLDYKGLASMYGLTRLPKMPENKYVEDFPEGGFLDSSINFDKYSYLDKSKEETRLYELKTQERKKERRAKTMKKKFLDEKNTSWSDKSLKKGTKVERRVKMKRRREAVEIAIAQKEEEGDSNEAEDREKEKDWKEAVIESKRRKKSKKQEMVQGSFDDL</sequence>
<feature type="domain" description="Helicase C-terminal" evidence="16">
    <location>
        <begin position="256"/>
        <end position="416"/>
    </location>
</feature>
<dbReference type="InterPro" id="IPR056330">
    <property type="entry name" value="CTT_SPB4"/>
</dbReference>
<dbReference type="InterPro" id="IPR000629">
    <property type="entry name" value="RNA-helicase_DEAD-box_CS"/>
</dbReference>
<evidence type="ECO:0000256" key="11">
    <source>
        <dbReference type="ARBA" id="ARBA00038002"/>
    </source>
</evidence>
<dbReference type="PANTHER" id="PTHR24031">
    <property type="entry name" value="RNA HELICASE"/>
    <property type="match status" value="1"/>
</dbReference>
<dbReference type="GO" id="GO:0016787">
    <property type="term" value="F:hydrolase activity"/>
    <property type="evidence" value="ECO:0007669"/>
    <property type="project" value="UniProtKB-KW"/>
</dbReference>
<evidence type="ECO:0000256" key="10">
    <source>
        <dbReference type="ARBA" id="ARBA00023242"/>
    </source>
</evidence>
<dbReference type="SMART" id="SM01178">
    <property type="entry name" value="DUF4217"/>
    <property type="match status" value="1"/>
</dbReference>
<evidence type="ECO:0000259" key="16">
    <source>
        <dbReference type="PROSITE" id="PS51194"/>
    </source>
</evidence>
<keyword evidence="8 13" id="KW-0694">RNA-binding</keyword>
<feature type="region of interest" description="Disordered" evidence="14">
    <location>
        <begin position="571"/>
        <end position="619"/>
    </location>
</feature>
<dbReference type="InterPro" id="IPR014001">
    <property type="entry name" value="Helicase_ATP-bd"/>
</dbReference>
<evidence type="ECO:0000256" key="2">
    <source>
        <dbReference type="ARBA" id="ARBA00022517"/>
    </source>
</evidence>
<dbReference type="Pfam" id="PF23681">
    <property type="entry name" value="CTT_SPB4"/>
    <property type="match status" value="1"/>
</dbReference>
<dbReference type="InterPro" id="IPR011545">
    <property type="entry name" value="DEAD/DEAH_box_helicase_dom"/>
</dbReference>
<keyword evidence="6 12" id="KW-0347">Helicase</keyword>
<dbReference type="GO" id="GO:0005524">
    <property type="term" value="F:ATP binding"/>
    <property type="evidence" value="ECO:0007669"/>
    <property type="project" value="UniProtKB-UniRule"/>
</dbReference>
<keyword evidence="2" id="KW-0690">Ribosome biogenesis</keyword>
<dbReference type="AlphaFoldDB" id="A0A875S0I0"/>
<organism evidence="17 18">
    <name type="scientific">Eeniella nana</name>
    <name type="common">Yeast</name>
    <name type="synonym">Brettanomyces nanus</name>
    <dbReference type="NCBI Taxonomy" id="13502"/>
    <lineage>
        <taxon>Eukaryota</taxon>
        <taxon>Fungi</taxon>
        <taxon>Dikarya</taxon>
        <taxon>Ascomycota</taxon>
        <taxon>Saccharomycotina</taxon>
        <taxon>Pichiomycetes</taxon>
        <taxon>Pichiales</taxon>
        <taxon>Pichiaceae</taxon>
        <taxon>Brettanomyces</taxon>
    </lineage>
</organism>
<evidence type="ECO:0000256" key="4">
    <source>
        <dbReference type="ARBA" id="ARBA00022741"/>
    </source>
</evidence>
<gene>
    <name evidence="17" type="ORF">FOA43_001731</name>
</gene>
<comment type="catalytic activity">
    <reaction evidence="13">
        <text>ATP + H2O = ADP + phosphate + H(+)</text>
        <dbReference type="Rhea" id="RHEA:13065"/>
        <dbReference type="ChEBI" id="CHEBI:15377"/>
        <dbReference type="ChEBI" id="CHEBI:15378"/>
        <dbReference type="ChEBI" id="CHEBI:30616"/>
        <dbReference type="ChEBI" id="CHEBI:43474"/>
        <dbReference type="ChEBI" id="CHEBI:456216"/>
        <dbReference type="EC" id="3.6.4.13"/>
    </reaction>
</comment>
<proteinExistence type="inferred from homology"/>
<keyword evidence="7 12" id="KW-0067">ATP-binding</keyword>
<dbReference type="GO" id="GO:0003724">
    <property type="term" value="F:RNA helicase activity"/>
    <property type="evidence" value="ECO:0007669"/>
    <property type="project" value="UniProtKB-EC"/>
</dbReference>
<dbReference type="Pfam" id="PF13959">
    <property type="entry name" value="CTE_SPB4"/>
    <property type="match status" value="1"/>
</dbReference>
<evidence type="ECO:0000256" key="1">
    <source>
        <dbReference type="ARBA" id="ARBA00004604"/>
    </source>
</evidence>
<evidence type="ECO:0000256" key="5">
    <source>
        <dbReference type="ARBA" id="ARBA00022801"/>
    </source>
</evidence>
<keyword evidence="18" id="KW-1185">Reference proteome</keyword>
<evidence type="ECO:0000256" key="9">
    <source>
        <dbReference type="ARBA" id="ARBA00023054"/>
    </source>
</evidence>
<evidence type="ECO:0000256" key="8">
    <source>
        <dbReference type="ARBA" id="ARBA00022884"/>
    </source>
</evidence>
<protein>
    <recommendedName>
        <fullName evidence="13">ATP-dependent RNA helicase</fullName>
        <ecNumber evidence="13">3.6.4.13</ecNumber>
    </recommendedName>
</protein>
<dbReference type="GeneID" id="62195132"/>